<protein>
    <submittedName>
        <fullName evidence="4">Uncharacterized protein</fullName>
    </submittedName>
</protein>
<dbReference type="GO" id="GO:0045087">
    <property type="term" value="P:innate immune response"/>
    <property type="evidence" value="ECO:0007669"/>
    <property type="project" value="InterPro"/>
</dbReference>
<proteinExistence type="inferred from homology"/>
<evidence type="ECO:0000256" key="2">
    <source>
        <dbReference type="ARBA" id="ARBA00022821"/>
    </source>
</evidence>
<evidence type="ECO:0000313" key="4">
    <source>
        <dbReference type="EMBL" id="KAK7270394.1"/>
    </source>
</evidence>
<reference evidence="4 5" key="1">
    <citation type="submission" date="2024-01" db="EMBL/GenBank/DDBJ databases">
        <title>The genomes of 5 underutilized Papilionoideae crops provide insights into root nodulation and disease resistanc.</title>
        <authorList>
            <person name="Yuan L."/>
        </authorList>
    </citation>
    <scope>NUCLEOTIDE SEQUENCE [LARGE SCALE GENOMIC DNA]</scope>
    <source>
        <strain evidence="4">ZHUSHIDOU_FW_LH</strain>
        <tissue evidence="4">Leaf</tissue>
    </source>
</reference>
<dbReference type="InterPro" id="IPR035176">
    <property type="entry name" value="PEP"/>
</dbReference>
<name>A0AAN9F7U7_CROPI</name>
<sequence length="120" mass="13527">MNRLRSSMLEEEEEEEVAERTLTFYLWHPCFFLKKALTAFLRCLGVDKRKGSMKKKEEKSSLLNQASDTDLNHVTGQKSYQEAADPPSTTAPIIINTSELERRGGARKPPLSQGPPPQHG</sequence>
<organism evidence="4 5">
    <name type="scientific">Crotalaria pallida</name>
    <name type="common">Smooth rattlebox</name>
    <name type="synonym">Crotalaria striata</name>
    <dbReference type="NCBI Taxonomy" id="3830"/>
    <lineage>
        <taxon>Eukaryota</taxon>
        <taxon>Viridiplantae</taxon>
        <taxon>Streptophyta</taxon>
        <taxon>Embryophyta</taxon>
        <taxon>Tracheophyta</taxon>
        <taxon>Spermatophyta</taxon>
        <taxon>Magnoliopsida</taxon>
        <taxon>eudicotyledons</taxon>
        <taxon>Gunneridae</taxon>
        <taxon>Pentapetalae</taxon>
        <taxon>rosids</taxon>
        <taxon>fabids</taxon>
        <taxon>Fabales</taxon>
        <taxon>Fabaceae</taxon>
        <taxon>Papilionoideae</taxon>
        <taxon>50 kb inversion clade</taxon>
        <taxon>genistoids sensu lato</taxon>
        <taxon>core genistoids</taxon>
        <taxon>Crotalarieae</taxon>
        <taxon>Crotalaria</taxon>
    </lineage>
</organism>
<dbReference type="AlphaFoldDB" id="A0AAN9F7U7"/>
<gene>
    <name evidence="4" type="ORF">RIF29_23494</name>
</gene>
<comment type="caution">
    <text evidence="4">The sequence shown here is derived from an EMBL/GenBank/DDBJ whole genome shotgun (WGS) entry which is preliminary data.</text>
</comment>
<feature type="compositionally biased region" description="Basic and acidic residues" evidence="3">
    <location>
        <begin position="49"/>
        <end position="60"/>
    </location>
</feature>
<feature type="compositionally biased region" description="Polar residues" evidence="3">
    <location>
        <begin position="62"/>
        <end position="80"/>
    </location>
</feature>
<keyword evidence="2" id="KW-0611">Plant defense</keyword>
<evidence type="ECO:0000256" key="1">
    <source>
        <dbReference type="ARBA" id="ARBA00011021"/>
    </source>
</evidence>
<dbReference type="Proteomes" id="UP001372338">
    <property type="component" value="Unassembled WGS sequence"/>
</dbReference>
<keyword evidence="5" id="KW-1185">Reference proteome</keyword>
<feature type="region of interest" description="Disordered" evidence="3">
    <location>
        <begin position="49"/>
        <end position="120"/>
    </location>
</feature>
<evidence type="ECO:0000313" key="5">
    <source>
        <dbReference type="Proteomes" id="UP001372338"/>
    </source>
</evidence>
<feature type="compositionally biased region" description="Polar residues" evidence="3">
    <location>
        <begin position="87"/>
        <end position="98"/>
    </location>
</feature>
<accession>A0AAN9F7U7</accession>
<comment type="similarity">
    <text evidence="1">Belongs to the brassicaceae elicitor peptide family.</text>
</comment>
<dbReference type="Pfam" id="PF17232">
    <property type="entry name" value="Pep1_7"/>
    <property type="match status" value="1"/>
</dbReference>
<dbReference type="EMBL" id="JAYWIO010000004">
    <property type="protein sequence ID" value="KAK7270394.1"/>
    <property type="molecule type" value="Genomic_DNA"/>
</dbReference>
<evidence type="ECO:0000256" key="3">
    <source>
        <dbReference type="SAM" id="MobiDB-lite"/>
    </source>
</evidence>